<dbReference type="PANTHER" id="PTHR32322:SF2">
    <property type="entry name" value="EAMA DOMAIN-CONTAINING PROTEIN"/>
    <property type="match status" value="1"/>
</dbReference>
<dbReference type="Pfam" id="PF00892">
    <property type="entry name" value="EamA"/>
    <property type="match status" value="2"/>
</dbReference>
<keyword evidence="4 6" id="KW-1133">Transmembrane helix</keyword>
<dbReference type="PANTHER" id="PTHR32322">
    <property type="entry name" value="INNER MEMBRANE TRANSPORTER"/>
    <property type="match status" value="1"/>
</dbReference>
<evidence type="ECO:0000256" key="4">
    <source>
        <dbReference type="ARBA" id="ARBA00022989"/>
    </source>
</evidence>
<keyword evidence="5 6" id="KW-0472">Membrane</keyword>
<feature type="transmembrane region" description="Helical" evidence="6">
    <location>
        <begin position="240"/>
        <end position="256"/>
    </location>
</feature>
<feature type="transmembrane region" description="Helical" evidence="6">
    <location>
        <begin position="86"/>
        <end position="108"/>
    </location>
</feature>
<reference evidence="8 9" key="1">
    <citation type="submission" date="2011-11" db="EMBL/GenBank/DDBJ databases">
        <title>Improved High-Quality Draft sequence of Beggiatoa alba B18lD.</title>
        <authorList>
            <consortium name="US DOE Joint Genome Institute"/>
            <person name="Lucas S."/>
            <person name="Han J."/>
            <person name="Lapidus A."/>
            <person name="Cheng J.-F."/>
            <person name="Goodwin L."/>
            <person name="Pitluck S."/>
            <person name="Peters L."/>
            <person name="Mikhailova N."/>
            <person name="Held B."/>
            <person name="Detter J.C."/>
            <person name="Han C."/>
            <person name="Tapia R."/>
            <person name="Land M."/>
            <person name="Hauser L."/>
            <person name="Kyrpides N."/>
            <person name="Ivanova N."/>
            <person name="Pagani I."/>
            <person name="Samuel K."/>
            <person name="Teske A."/>
            <person name="Mueller J."/>
            <person name="Woyke T."/>
        </authorList>
    </citation>
    <scope>NUCLEOTIDE SEQUENCE [LARGE SCALE GENOMIC DNA]</scope>
    <source>
        <strain evidence="8 9">B18LD</strain>
    </source>
</reference>
<dbReference type="GO" id="GO:0016020">
    <property type="term" value="C:membrane"/>
    <property type="evidence" value="ECO:0007669"/>
    <property type="project" value="UniProtKB-SubCell"/>
</dbReference>
<feature type="transmembrane region" description="Helical" evidence="6">
    <location>
        <begin position="206"/>
        <end position="228"/>
    </location>
</feature>
<dbReference type="STRING" id="395493.BegalDRAFT_3112"/>
<dbReference type="EMBL" id="JH600070">
    <property type="protein sequence ID" value="EIJ43937.1"/>
    <property type="molecule type" value="Genomic_DNA"/>
</dbReference>
<evidence type="ECO:0000256" key="2">
    <source>
        <dbReference type="ARBA" id="ARBA00007362"/>
    </source>
</evidence>
<feature type="transmembrane region" description="Helical" evidence="6">
    <location>
        <begin position="115"/>
        <end position="132"/>
    </location>
</feature>
<keyword evidence="3 6" id="KW-0812">Transmembrane</keyword>
<evidence type="ECO:0000256" key="1">
    <source>
        <dbReference type="ARBA" id="ARBA00004141"/>
    </source>
</evidence>
<dbReference type="SUPFAM" id="SSF103481">
    <property type="entry name" value="Multidrug resistance efflux transporter EmrE"/>
    <property type="match status" value="2"/>
</dbReference>
<dbReference type="Proteomes" id="UP000005744">
    <property type="component" value="Unassembled WGS sequence"/>
</dbReference>
<dbReference type="RefSeq" id="WP_002691559.1">
    <property type="nucleotide sequence ID" value="NZ_JH600070.1"/>
</dbReference>
<evidence type="ECO:0000256" key="5">
    <source>
        <dbReference type="ARBA" id="ARBA00023136"/>
    </source>
</evidence>
<feature type="domain" description="EamA" evidence="7">
    <location>
        <begin position="146"/>
        <end position="279"/>
    </location>
</feature>
<dbReference type="eggNOG" id="COG0697">
    <property type="taxonomic scope" value="Bacteria"/>
</dbReference>
<name>I3CJZ4_9GAMM</name>
<feature type="transmembrane region" description="Helical" evidence="6">
    <location>
        <begin position="29"/>
        <end position="46"/>
    </location>
</feature>
<comment type="similarity">
    <text evidence="2">Belongs to the EamA transporter family.</text>
</comment>
<evidence type="ECO:0000256" key="3">
    <source>
        <dbReference type="ARBA" id="ARBA00022692"/>
    </source>
</evidence>
<gene>
    <name evidence="8" type="ORF">BegalDRAFT_3112</name>
</gene>
<comment type="subcellular location">
    <subcellularLocation>
        <location evidence="1">Membrane</location>
        <topology evidence="1">Multi-pass membrane protein</topology>
    </subcellularLocation>
</comment>
<dbReference type="InterPro" id="IPR050638">
    <property type="entry name" value="AA-Vitamin_Transporters"/>
</dbReference>
<accession>I3CJZ4</accession>
<feature type="transmembrane region" description="Helical" evidence="6">
    <location>
        <begin position="262"/>
        <end position="280"/>
    </location>
</feature>
<dbReference type="InterPro" id="IPR000620">
    <property type="entry name" value="EamA_dom"/>
</dbReference>
<organism evidence="8 9">
    <name type="scientific">Beggiatoa alba B18LD</name>
    <dbReference type="NCBI Taxonomy" id="395493"/>
    <lineage>
        <taxon>Bacteria</taxon>
        <taxon>Pseudomonadati</taxon>
        <taxon>Pseudomonadota</taxon>
        <taxon>Gammaproteobacteria</taxon>
        <taxon>Thiotrichales</taxon>
        <taxon>Thiotrichaceae</taxon>
        <taxon>Beggiatoa</taxon>
    </lineage>
</organism>
<dbReference type="InterPro" id="IPR037185">
    <property type="entry name" value="EmrE-like"/>
</dbReference>
<dbReference type="AlphaFoldDB" id="I3CJZ4"/>
<proteinExistence type="inferred from homology"/>
<keyword evidence="9" id="KW-1185">Reference proteome</keyword>
<protein>
    <submittedName>
        <fullName evidence="8">Putative membrane protein</fullName>
    </submittedName>
</protein>
<evidence type="ECO:0000256" key="6">
    <source>
        <dbReference type="SAM" id="Phobius"/>
    </source>
</evidence>
<dbReference type="OrthoDB" id="9809509at2"/>
<sequence>MPIVFVLLWSTGFIGAKYGLPYAEPFTFLFYRLAIVSLVLWGVLFISKSPLPTQFNAVGHVAISGLLVHAGYLGGVFAAIKVGLPSGLTALIVGLQPLLTAVTAALILREIITRLQWIGLFLGLLGVIFVLSERFEGTVIPLEVSSIFWAILALISISVGTVYHKRFCTDIPLISSTLIQYLTATLVLGSVAFFTETMIVVWSVPFMLALAWLVVGLSLGAISLLMLLIKQGAAARVASLFYLVPPVTAIEAYFLFDERLGAIALLGMGLTVIGVALVMLKKRPV</sequence>
<feature type="transmembrane region" description="Helical" evidence="6">
    <location>
        <begin position="171"/>
        <end position="194"/>
    </location>
</feature>
<feature type="transmembrane region" description="Helical" evidence="6">
    <location>
        <begin position="58"/>
        <end position="80"/>
    </location>
</feature>
<dbReference type="HOGENOM" id="CLU_033863_10_0_6"/>
<evidence type="ECO:0000259" key="7">
    <source>
        <dbReference type="Pfam" id="PF00892"/>
    </source>
</evidence>
<evidence type="ECO:0000313" key="8">
    <source>
        <dbReference type="EMBL" id="EIJ43937.1"/>
    </source>
</evidence>
<evidence type="ECO:0000313" key="9">
    <source>
        <dbReference type="Proteomes" id="UP000005744"/>
    </source>
</evidence>
<feature type="domain" description="EamA" evidence="7">
    <location>
        <begin position="3"/>
        <end position="131"/>
    </location>
</feature>
<feature type="transmembrane region" description="Helical" evidence="6">
    <location>
        <begin position="144"/>
        <end position="164"/>
    </location>
</feature>